<accession>A0A0A3XHD6</accession>
<comment type="caution">
    <text evidence="2">The sequence shown here is derived from an EMBL/GenBank/DDBJ whole genome shotgun (WGS) entry which is preliminary data.</text>
</comment>
<feature type="transmembrane region" description="Helical" evidence="1">
    <location>
        <begin position="32"/>
        <end position="49"/>
    </location>
</feature>
<evidence type="ECO:0000313" key="3">
    <source>
        <dbReference type="EMBL" id="OSJ29375.1"/>
    </source>
</evidence>
<feature type="transmembrane region" description="Helical" evidence="1">
    <location>
        <begin position="85"/>
        <end position="106"/>
    </location>
</feature>
<evidence type="ECO:0000256" key="1">
    <source>
        <dbReference type="SAM" id="Phobius"/>
    </source>
</evidence>
<evidence type="ECO:0000313" key="2">
    <source>
        <dbReference type="EMBL" id="KGT73847.1"/>
    </source>
</evidence>
<proteinExistence type="predicted"/>
<dbReference type="RefSeq" id="WP_028158214.1">
    <property type="nucleotide sequence ID" value="NZ_CP126006.1"/>
</dbReference>
<dbReference type="Proteomes" id="UP000193335">
    <property type="component" value="Unassembled WGS sequence"/>
</dbReference>
<gene>
    <name evidence="3" type="ORF">BSZ19_27830</name>
    <name evidence="2" type="ORF">MA20_42375</name>
</gene>
<name>A0A0A3XHD6_BRAJP</name>
<protein>
    <submittedName>
        <fullName evidence="2">Uncharacterized protein</fullName>
    </submittedName>
</protein>
<dbReference type="EMBL" id="NAFL01000266">
    <property type="protein sequence ID" value="OSJ29375.1"/>
    <property type="molecule type" value="Genomic_DNA"/>
</dbReference>
<dbReference type="EMBL" id="JRPN01000040">
    <property type="protein sequence ID" value="KGT73847.1"/>
    <property type="molecule type" value="Genomic_DNA"/>
</dbReference>
<reference evidence="3 5" key="2">
    <citation type="submission" date="2017-03" db="EMBL/GenBank/DDBJ databases">
        <title>Whole genome sequences of fourteen strains of Bradyrhizobium canariense and one strain of Bradyrhizobium japonicum isolated from Lupinus (Papilionoideae: Genisteae) species in Algeria.</title>
        <authorList>
            <person name="Crovadore J."/>
            <person name="Chekireb D."/>
            <person name="Brachmann A."/>
            <person name="Chablais R."/>
            <person name="Cochard B."/>
            <person name="Lefort F."/>
        </authorList>
    </citation>
    <scope>NUCLEOTIDE SEQUENCE [LARGE SCALE GENOMIC DNA]</scope>
    <source>
        <strain evidence="3 5">UBMA197</strain>
    </source>
</reference>
<feature type="transmembrane region" description="Helical" evidence="1">
    <location>
        <begin position="7"/>
        <end position="26"/>
    </location>
</feature>
<evidence type="ECO:0000313" key="4">
    <source>
        <dbReference type="Proteomes" id="UP000030377"/>
    </source>
</evidence>
<reference evidence="2 4" key="1">
    <citation type="submission" date="2014-09" db="EMBL/GenBank/DDBJ databases">
        <title>Draft genome of Bradyrhizobium japonicum Is-34.</title>
        <authorList>
            <person name="Tsurumaru H."/>
            <person name="Yamakawa T."/>
            <person name="Hashimoto S."/>
            <person name="Okizaki K."/>
            <person name="Kanesaki Y."/>
            <person name="Yoshikawa H."/>
            <person name="Yajima S."/>
        </authorList>
    </citation>
    <scope>NUCLEOTIDE SEQUENCE [LARGE SCALE GENOMIC DNA]</scope>
    <source>
        <strain evidence="2 4">Is-34</strain>
    </source>
</reference>
<keyword evidence="1" id="KW-1133">Transmembrane helix</keyword>
<sequence>MRRQSETLLLVPLLPIFLLGMFPMFLIALLGFFGLAIFGVLVVCVGLASSNEAHDNFNHDVIVHGYARGSERKARASSMHAATRLAMRLDAVGAGMIVIAVVGLLYSS</sequence>
<keyword evidence="1" id="KW-0812">Transmembrane</keyword>
<keyword evidence="1" id="KW-0472">Membrane</keyword>
<evidence type="ECO:0000313" key="5">
    <source>
        <dbReference type="Proteomes" id="UP000193335"/>
    </source>
</evidence>
<dbReference type="AlphaFoldDB" id="A0A0A3XHD6"/>
<dbReference type="Proteomes" id="UP000030377">
    <property type="component" value="Unassembled WGS sequence"/>
</dbReference>
<organism evidence="2 4">
    <name type="scientific">Bradyrhizobium japonicum</name>
    <dbReference type="NCBI Taxonomy" id="375"/>
    <lineage>
        <taxon>Bacteria</taxon>
        <taxon>Pseudomonadati</taxon>
        <taxon>Pseudomonadota</taxon>
        <taxon>Alphaproteobacteria</taxon>
        <taxon>Hyphomicrobiales</taxon>
        <taxon>Nitrobacteraceae</taxon>
        <taxon>Bradyrhizobium</taxon>
    </lineage>
</organism>